<keyword evidence="1" id="KW-0547">Nucleotide-binding</keyword>
<gene>
    <name evidence="3" type="ORF">BDFB_014978</name>
</gene>
<evidence type="ECO:0000256" key="2">
    <source>
        <dbReference type="ARBA" id="ARBA00022840"/>
    </source>
</evidence>
<evidence type="ECO:0000313" key="4">
    <source>
        <dbReference type="Proteomes" id="UP000292052"/>
    </source>
</evidence>
<evidence type="ECO:0000256" key="1">
    <source>
        <dbReference type="ARBA" id="ARBA00022741"/>
    </source>
</evidence>
<organism evidence="3 4">
    <name type="scientific">Asbolus verrucosus</name>
    <name type="common">Desert ironclad beetle</name>
    <dbReference type="NCBI Taxonomy" id="1661398"/>
    <lineage>
        <taxon>Eukaryota</taxon>
        <taxon>Metazoa</taxon>
        <taxon>Ecdysozoa</taxon>
        <taxon>Arthropoda</taxon>
        <taxon>Hexapoda</taxon>
        <taxon>Insecta</taxon>
        <taxon>Pterygota</taxon>
        <taxon>Neoptera</taxon>
        <taxon>Endopterygota</taxon>
        <taxon>Coleoptera</taxon>
        <taxon>Polyphaga</taxon>
        <taxon>Cucujiformia</taxon>
        <taxon>Tenebrionidae</taxon>
        <taxon>Pimeliinae</taxon>
        <taxon>Asbolus</taxon>
    </lineage>
</organism>
<dbReference type="Proteomes" id="UP000292052">
    <property type="component" value="Unassembled WGS sequence"/>
</dbReference>
<evidence type="ECO:0008006" key="5">
    <source>
        <dbReference type="Google" id="ProtNLM"/>
    </source>
</evidence>
<reference evidence="3 4" key="1">
    <citation type="submission" date="2017-03" db="EMBL/GenBank/DDBJ databases">
        <title>Genome of the blue death feigning beetle - Asbolus verrucosus.</title>
        <authorList>
            <person name="Rider S.D."/>
        </authorList>
    </citation>
    <scope>NUCLEOTIDE SEQUENCE [LARGE SCALE GENOMIC DNA]</scope>
    <source>
        <strain evidence="3">Butters</strain>
        <tissue evidence="3">Head and leg muscle</tissue>
    </source>
</reference>
<dbReference type="OrthoDB" id="6500128at2759"/>
<dbReference type="GO" id="GO:0042626">
    <property type="term" value="F:ATPase-coupled transmembrane transporter activity"/>
    <property type="evidence" value="ECO:0007669"/>
    <property type="project" value="TreeGrafter"/>
</dbReference>
<keyword evidence="4" id="KW-1185">Reference proteome</keyword>
<name>A0A482VAS2_ASBVE</name>
<dbReference type="PANTHER" id="PTHR24223:SF448">
    <property type="entry name" value="FI20146P1-RELATED"/>
    <property type="match status" value="1"/>
</dbReference>
<dbReference type="PANTHER" id="PTHR24223">
    <property type="entry name" value="ATP-BINDING CASSETTE SUB-FAMILY C"/>
    <property type="match status" value="1"/>
</dbReference>
<dbReference type="InterPro" id="IPR050173">
    <property type="entry name" value="ABC_transporter_C-like"/>
</dbReference>
<accession>A0A482VAS2</accession>
<dbReference type="InterPro" id="IPR027417">
    <property type="entry name" value="P-loop_NTPase"/>
</dbReference>
<dbReference type="GO" id="GO:0016020">
    <property type="term" value="C:membrane"/>
    <property type="evidence" value="ECO:0007669"/>
    <property type="project" value="TreeGrafter"/>
</dbReference>
<dbReference type="STRING" id="1661398.A0A482VAS2"/>
<dbReference type="EMBL" id="QDEB01119575">
    <property type="protein sequence ID" value="RZB40367.1"/>
    <property type="molecule type" value="Genomic_DNA"/>
</dbReference>
<keyword evidence="2" id="KW-0067">ATP-binding</keyword>
<proteinExistence type="predicted"/>
<sequence>MLRKNKIIVLDEATANVDLKTDELIQSSIRRNFKECTVLTIAHRLNTVMDSDKILVLDNGKIVEFDDPQTLLKNPNGRFYKYFNEVGNNE</sequence>
<dbReference type="Gene3D" id="3.40.50.300">
    <property type="entry name" value="P-loop containing nucleotide triphosphate hydrolases"/>
    <property type="match status" value="1"/>
</dbReference>
<dbReference type="GO" id="GO:0005524">
    <property type="term" value="F:ATP binding"/>
    <property type="evidence" value="ECO:0007669"/>
    <property type="project" value="UniProtKB-KW"/>
</dbReference>
<evidence type="ECO:0000313" key="3">
    <source>
        <dbReference type="EMBL" id="RZB40367.1"/>
    </source>
</evidence>
<protein>
    <recommendedName>
        <fullName evidence="5">ABC tran domain containing protein</fullName>
    </recommendedName>
</protein>
<dbReference type="AlphaFoldDB" id="A0A482VAS2"/>
<comment type="caution">
    <text evidence="3">The sequence shown here is derived from an EMBL/GenBank/DDBJ whole genome shotgun (WGS) entry which is preliminary data.</text>
</comment>
<dbReference type="SUPFAM" id="SSF52540">
    <property type="entry name" value="P-loop containing nucleoside triphosphate hydrolases"/>
    <property type="match status" value="1"/>
</dbReference>